<dbReference type="RefSeq" id="XP_013251806.1">
    <property type="nucleotide sequence ID" value="XM_013396352.1"/>
</dbReference>
<dbReference type="VEuPathDB" id="ToxoDB:EAH_00066550"/>
<dbReference type="EMBL" id="HG670767">
    <property type="protein sequence ID" value="CDI77901.1"/>
    <property type="molecule type" value="Genomic_DNA"/>
</dbReference>
<reference evidence="2" key="2">
    <citation type="submission" date="2013-10" db="EMBL/GenBank/DDBJ databases">
        <authorList>
            <person name="Aslett M."/>
        </authorList>
    </citation>
    <scope>NUCLEOTIDE SEQUENCE</scope>
    <source>
        <strain evidence="2">Houghton</strain>
    </source>
</reference>
<feature type="compositionally biased region" description="Basic and acidic residues" evidence="1">
    <location>
        <begin position="106"/>
        <end position="117"/>
    </location>
</feature>
<evidence type="ECO:0000256" key="1">
    <source>
        <dbReference type="SAM" id="MobiDB-lite"/>
    </source>
</evidence>
<proteinExistence type="predicted"/>
<protein>
    <submittedName>
        <fullName evidence="2">Uncharacterized protein</fullName>
    </submittedName>
</protein>
<organism evidence="2 3">
    <name type="scientific">Eimeria acervulina</name>
    <name type="common">Coccidian parasite</name>
    <dbReference type="NCBI Taxonomy" id="5801"/>
    <lineage>
        <taxon>Eukaryota</taxon>
        <taxon>Sar</taxon>
        <taxon>Alveolata</taxon>
        <taxon>Apicomplexa</taxon>
        <taxon>Conoidasida</taxon>
        <taxon>Coccidia</taxon>
        <taxon>Eucoccidiorida</taxon>
        <taxon>Eimeriorina</taxon>
        <taxon>Eimeriidae</taxon>
        <taxon>Eimeria</taxon>
    </lineage>
</organism>
<evidence type="ECO:0000313" key="3">
    <source>
        <dbReference type="Proteomes" id="UP000018050"/>
    </source>
</evidence>
<feature type="compositionally biased region" description="Polar residues" evidence="1">
    <location>
        <begin position="51"/>
        <end position="61"/>
    </location>
</feature>
<dbReference type="Proteomes" id="UP000018050">
    <property type="component" value="Unassembled WGS sequence"/>
</dbReference>
<feature type="compositionally biased region" description="Basic and acidic residues" evidence="1">
    <location>
        <begin position="65"/>
        <end position="86"/>
    </location>
</feature>
<reference evidence="2" key="1">
    <citation type="submission" date="2013-10" db="EMBL/GenBank/DDBJ databases">
        <title>Genomic analysis of the causative agents of coccidiosis in chickens.</title>
        <authorList>
            <person name="Reid A.J."/>
            <person name="Blake D."/>
            <person name="Billington K."/>
            <person name="Browne H."/>
            <person name="Dunn M."/>
            <person name="Hung S."/>
            <person name="Kawahara F."/>
            <person name="Miranda-Saavedra D."/>
            <person name="Mourier T."/>
            <person name="Nagra H."/>
            <person name="Otto T.D."/>
            <person name="Rawlings N."/>
            <person name="Sanchez A."/>
            <person name="Sanders M."/>
            <person name="Subramaniam C."/>
            <person name="Tay Y."/>
            <person name="Dear P."/>
            <person name="Doerig C."/>
            <person name="Gruber A."/>
            <person name="Parkinson J."/>
            <person name="Shirley M."/>
            <person name="Wan K.L."/>
            <person name="Berriman M."/>
            <person name="Tomley F."/>
            <person name="Pain A."/>
        </authorList>
    </citation>
    <scope>NUCLEOTIDE SEQUENCE</scope>
    <source>
        <strain evidence="2">Houghton</strain>
    </source>
</reference>
<dbReference type="AlphaFoldDB" id="U6GCA4"/>
<feature type="region of interest" description="Disordered" evidence="1">
    <location>
        <begin position="45"/>
        <end position="145"/>
    </location>
</feature>
<gene>
    <name evidence="2" type="ORF">EAH_00066550</name>
</gene>
<accession>U6GCA4</accession>
<feature type="compositionally biased region" description="Acidic residues" evidence="1">
    <location>
        <begin position="87"/>
        <end position="105"/>
    </location>
</feature>
<name>U6GCA4_EIMAC</name>
<keyword evidence="3" id="KW-1185">Reference proteome</keyword>
<evidence type="ECO:0000313" key="2">
    <source>
        <dbReference type="EMBL" id="CDI77901.1"/>
    </source>
</evidence>
<sequence length="171" mass="19458">MLKNLDCNTAKWIVLQEEGVLIKLNLPENEAEATTTTSAVRKIAGFKKNQTKYSSPKSMPTQLKGDIEEAKQKERNKLYNEHHQGDNDDEDDDNDEENEDNDENNDNDHDNEKEENKKNKKNTRDHHSPSSQAETLELASPSGGRRHVRIASLSFLESSAHANAEEEKEEE</sequence>
<dbReference type="GeneID" id="25274725"/>